<evidence type="ECO:0000313" key="2">
    <source>
        <dbReference type="Proteomes" id="UP000073492"/>
    </source>
</evidence>
<evidence type="ECO:0000313" key="1">
    <source>
        <dbReference type="EMBL" id="KXT08226.1"/>
    </source>
</evidence>
<keyword evidence="2" id="KW-1185">Reference proteome</keyword>
<organism evidence="1 2">
    <name type="scientific">Pseudocercospora musae</name>
    <dbReference type="NCBI Taxonomy" id="113226"/>
    <lineage>
        <taxon>Eukaryota</taxon>
        <taxon>Fungi</taxon>
        <taxon>Dikarya</taxon>
        <taxon>Ascomycota</taxon>
        <taxon>Pezizomycotina</taxon>
        <taxon>Dothideomycetes</taxon>
        <taxon>Dothideomycetidae</taxon>
        <taxon>Mycosphaerellales</taxon>
        <taxon>Mycosphaerellaceae</taxon>
        <taxon>Pseudocercospora</taxon>
    </lineage>
</organism>
<dbReference type="OrthoDB" id="194443at2759"/>
<dbReference type="EMBL" id="LFZO01000474">
    <property type="protein sequence ID" value="KXT08226.1"/>
    <property type="molecule type" value="Genomic_DNA"/>
</dbReference>
<name>A0A139I0G7_9PEZI</name>
<dbReference type="Proteomes" id="UP000073492">
    <property type="component" value="Unassembled WGS sequence"/>
</dbReference>
<dbReference type="AlphaFoldDB" id="A0A139I0G7"/>
<protein>
    <submittedName>
        <fullName evidence="1">Uncharacterized protein</fullName>
    </submittedName>
</protein>
<proteinExistence type="predicted"/>
<gene>
    <name evidence="1" type="ORF">AC579_1298</name>
</gene>
<reference evidence="1 2" key="1">
    <citation type="submission" date="2015-07" db="EMBL/GenBank/DDBJ databases">
        <title>Comparative genomics of the Sigatoka disease complex on banana suggests a link between parallel evolutionary changes in Pseudocercospora fijiensis and Pseudocercospora eumusae and increased virulence on the banana host.</title>
        <authorList>
            <person name="Chang T.-C."/>
            <person name="Salvucci A."/>
            <person name="Crous P.W."/>
            <person name="Stergiopoulos I."/>
        </authorList>
    </citation>
    <scope>NUCLEOTIDE SEQUENCE [LARGE SCALE GENOMIC DNA]</scope>
    <source>
        <strain evidence="1 2">CBS 116634</strain>
    </source>
</reference>
<comment type="caution">
    <text evidence="1">The sequence shown here is derived from an EMBL/GenBank/DDBJ whole genome shotgun (WGS) entry which is preliminary data.</text>
</comment>
<sequence>MPHHLLALPGEIRNMIYSHVFADIADTSCIRLNTRQRAFKHKQMRVALLLTCRQIRFEAFEFVYGEVHARLKLPDQMGENLYPHKSMRRVNRTLEARGNILPFVYQLETDARSLSLLRLYYSYSVNPFQSLSISQSATWEVKTRKKLGAVYGALIKRLCNIEIIAVLGQLAKHPSWPRRFWLFDVLPLRAWRQTLKEIRVVAKEEDLARSLELSSRFRYREEDEEWVTWDSDYAVPSLDDI</sequence>
<accession>A0A139I0G7</accession>